<evidence type="ECO:0000313" key="2">
    <source>
        <dbReference type="EMBL" id="SBR93520.1"/>
    </source>
</evidence>
<organism evidence="2">
    <name type="scientific">Nothobranchius rachovii</name>
    <name type="common">bluefin notho</name>
    <dbReference type="NCBI Taxonomy" id="451742"/>
    <lineage>
        <taxon>Eukaryota</taxon>
        <taxon>Metazoa</taxon>
        <taxon>Chordata</taxon>
        <taxon>Craniata</taxon>
        <taxon>Vertebrata</taxon>
        <taxon>Euteleostomi</taxon>
        <taxon>Actinopterygii</taxon>
        <taxon>Neopterygii</taxon>
        <taxon>Teleostei</taxon>
        <taxon>Neoteleostei</taxon>
        <taxon>Acanthomorphata</taxon>
        <taxon>Ovalentaria</taxon>
        <taxon>Atherinomorphae</taxon>
        <taxon>Cyprinodontiformes</taxon>
        <taxon>Nothobranchiidae</taxon>
        <taxon>Nothobranchius</taxon>
    </lineage>
</organism>
<gene>
    <name evidence="2" type="primary">ZNF862</name>
</gene>
<sequence>RTGDGGVVRHWLHYEPESAQMSCTVCRQHAREKNCNNSFVIGNKTMKLETIREHENSKCHIACTSMSRAQSESLLVTPTVSALMAMSEKTRSLARFQLKSS</sequence>
<reference evidence="2" key="2">
    <citation type="submission" date="2016-06" db="EMBL/GenBank/DDBJ databases">
        <title>The genome of a short-lived fish provides insights into sex chromosome evolution and the genetic control of aging.</title>
        <authorList>
            <person name="Reichwald K."/>
            <person name="Felder M."/>
            <person name="Petzold A."/>
            <person name="Koch P."/>
            <person name="Groth M."/>
            <person name="Platzer M."/>
        </authorList>
    </citation>
    <scope>NUCLEOTIDE SEQUENCE</scope>
    <source>
        <tissue evidence="2">Brain</tissue>
    </source>
</reference>
<dbReference type="AlphaFoldDB" id="A0A1A8QI61"/>
<feature type="non-terminal residue" evidence="2">
    <location>
        <position position="1"/>
    </location>
</feature>
<reference evidence="2" key="1">
    <citation type="submission" date="2016-05" db="EMBL/GenBank/DDBJ databases">
        <authorList>
            <person name="Lavstsen T."/>
            <person name="Jespersen J.S."/>
        </authorList>
    </citation>
    <scope>NUCLEOTIDE SEQUENCE</scope>
    <source>
        <tissue evidence="2">Brain</tissue>
    </source>
</reference>
<dbReference type="InterPro" id="IPR057456">
    <property type="entry name" value="Znf_C17orf113"/>
</dbReference>
<evidence type="ECO:0000259" key="1">
    <source>
        <dbReference type="Pfam" id="PF25431"/>
    </source>
</evidence>
<dbReference type="Pfam" id="PF25431">
    <property type="entry name" value="zf-C17orf113"/>
    <property type="match status" value="1"/>
</dbReference>
<dbReference type="EMBL" id="HAEH01011936">
    <property type="protein sequence ID" value="SBR93520.1"/>
    <property type="molecule type" value="Transcribed_RNA"/>
</dbReference>
<proteinExistence type="predicted"/>
<name>A0A1A8QI61_9TELE</name>
<accession>A0A1A8QI61</accession>
<protein>
    <submittedName>
        <fullName evidence="2">Zinc finger protein 862</fullName>
    </submittedName>
</protein>
<feature type="domain" description="C17orf113 probable zinc finger" evidence="1">
    <location>
        <begin position="11"/>
        <end position="70"/>
    </location>
</feature>